<keyword evidence="2" id="KW-1133">Transmembrane helix</keyword>
<evidence type="ECO:0000256" key="1">
    <source>
        <dbReference type="SAM" id="MobiDB-lite"/>
    </source>
</evidence>
<evidence type="ECO:0000256" key="2">
    <source>
        <dbReference type="SAM" id="Phobius"/>
    </source>
</evidence>
<keyword evidence="2" id="KW-0812">Transmembrane</keyword>
<evidence type="ECO:0000313" key="4">
    <source>
        <dbReference type="Proteomes" id="UP000318313"/>
    </source>
</evidence>
<dbReference type="KEGG" id="gfm:Enr17x_09100"/>
<gene>
    <name evidence="3" type="ORF">Enr17x_09100</name>
</gene>
<reference evidence="3 4" key="1">
    <citation type="submission" date="2019-03" db="EMBL/GenBank/DDBJ databases">
        <title>Deep-cultivation of Planctomycetes and their phenomic and genomic characterization uncovers novel biology.</title>
        <authorList>
            <person name="Wiegand S."/>
            <person name="Jogler M."/>
            <person name="Boedeker C."/>
            <person name="Pinto D."/>
            <person name="Vollmers J."/>
            <person name="Rivas-Marin E."/>
            <person name="Kohn T."/>
            <person name="Peeters S.H."/>
            <person name="Heuer A."/>
            <person name="Rast P."/>
            <person name="Oberbeckmann S."/>
            <person name="Bunk B."/>
            <person name="Jeske O."/>
            <person name="Meyerdierks A."/>
            <person name="Storesund J.E."/>
            <person name="Kallscheuer N."/>
            <person name="Luecker S."/>
            <person name="Lage O.M."/>
            <person name="Pohl T."/>
            <person name="Merkel B.J."/>
            <person name="Hornburger P."/>
            <person name="Mueller R.-W."/>
            <person name="Bruemmer F."/>
            <person name="Labrenz M."/>
            <person name="Spormann A.M."/>
            <person name="Op den Camp H."/>
            <person name="Overmann J."/>
            <person name="Amann R."/>
            <person name="Jetten M.S.M."/>
            <person name="Mascher T."/>
            <person name="Medema M.H."/>
            <person name="Devos D.P."/>
            <person name="Kaster A.-K."/>
            <person name="Ovreas L."/>
            <person name="Rohde M."/>
            <person name="Galperin M.Y."/>
            <person name="Jogler C."/>
        </authorList>
    </citation>
    <scope>NUCLEOTIDE SEQUENCE [LARGE SCALE GENOMIC DNA]</scope>
    <source>
        <strain evidence="3 4">Enr17</strain>
    </source>
</reference>
<keyword evidence="2" id="KW-0472">Membrane</keyword>
<feature type="region of interest" description="Disordered" evidence="1">
    <location>
        <begin position="122"/>
        <end position="149"/>
    </location>
</feature>
<proteinExistence type="predicted"/>
<dbReference type="Proteomes" id="UP000318313">
    <property type="component" value="Chromosome"/>
</dbReference>
<protein>
    <submittedName>
        <fullName evidence="3">Uncharacterized protein</fullName>
    </submittedName>
</protein>
<name>A0A518I727_9PLAN</name>
<organism evidence="3 4">
    <name type="scientific">Gimesia fumaroli</name>
    <dbReference type="NCBI Taxonomy" id="2527976"/>
    <lineage>
        <taxon>Bacteria</taxon>
        <taxon>Pseudomonadati</taxon>
        <taxon>Planctomycetota</taxon>
        <taxon>Planctomycetia</taxon>
        <taxon>Planctomycetales</taxon>
        <taxon>Planctomycetaceae</taxon>
        <taxon>Gimesia</taxon>
    </lineage>
</organism>
<keyword evidence="4" id="KW-1185">Reference proteome</keyword>
<evidence type="ECO:0000313" key="3">
    <source>
        <dbReference type="EMBL" id="QDV48895.1"/>
    </source>
</evidence>
<accession>A0A518I727</accession>
<dbReference type="EMBL" id="CP037452">
    <property type="protein sequence ID" value="QDV48895.1"/>
    <property type="molecule type" value="Genomic_DNA"/>
</dbReference>
<sequence length="408" mass="46221" precursor="true">MVKAFLFKDAGPFTFNLRLTTPEHGTDFMADWLKIPSKKKRREEDIPEPYEIVCVCGVSLSGYRRKTPFRHACQQCDEVYFILPRNSYPAPKARKKKKQVPASQQFAELILNTPFMAKLKEKRKQKQAAAQKAGEAAAKATTKPKVSPFELPPPRTKLITPFRGILAGIVLIVGLTAYGILHSRKLDQASETLKTATIAGEDLLKQGDLPGANNAYLDAFHALNVLGRTDQRANEIRQTSLELQAINSQAVSPLFEIADEAVTKIKQSDAESWESLFDVRYAGTWMIFEASLVPLAEDPETQEPRYRLNFPVLLDEYTLYLELTSPSFLEYLKRHPGQPLIFAAQMKGFQQEADQSDTGIIELDGKTTFLWSHLDLYEQLGIQFDEFHNREHIERLLTQQTQFLGLSK</sequence>
<feature type="transmembrane region" description="Helical" evidence="2">
    <location>
        <begin position="162"/>
        <end position="181"/>
    </location>
</feature>
<dbReference type="AlphaFoldDB" id="A0A518I727"/>
<feature type="compositionally biased region" description="Low complexity" evidence="1">
    <location>
        <begin position="127"/>
        <end position="145"/>
    </location>
</feature>
<dbReference type="OrthoDB" id="208967at2"/>
<dbReference type="RefSeq" id="WP_145306220.1">
    <property type="nucleotide sequence ID" value="NZ_CP037452.1"/>
</dbReference>